<organism evidence="3 4">
    <name type="scientific">Setaria viridis</name>
    <name type="common">Green bristlegrass</name>
    <name type="synonym">Setaria italica subsp. viridis</name>
    <dbReference type="NCBI Taxonomy" id="4556"/>
    <lineage>
        <taxon>Eukaryota</taxon>
        <taxon>Viridiplantae</taxon>
        <taxon>Streptophyta</taxon>
        <taxon>Embryophyta</taxon>
        <taxon>Tracheophyta</taxon>
        <taxon>Spermatophyta</taxon>
        <taxon>Magnoliopsida</taxon>
        <taxon>Liliopsida</taxon>
        <taxon>Poales</taxon>
        <taxon>Poaceae</taxon>
        <taxon>PACMAD clade</taxon>
        <taxon>Panicoideae</taxon>
        <taxon>Panicodae</taxon>
        <taxon>Paniceae</taxon>
        <taxon>Cenchrinae</taxon>
        <taxon>Setaria</taxon>
    </lineage>
</organism>
<name>A0A4U6SZD6_SETVI</name>
<accession>A0A4U6SZD6</accession>
<dbReference type="CDD" id="cd22157">
    <property type="entry name" value="F-box_AtFBW1-like"/>
    <property type="match status" value="1"/>
</dbReference>
<evidence type="ECO:0000259" key="2">
    <source>
        <dbReference type="PROSITE" id="PS50181"/>
    </source>
</evidence>
<dbReference type="Gene3D" id="1.20.1280.50">
    <property type="match status" value="1"/>
</dbReference>
<dbReference type="InterPro" id="IPR036047">
    <property type="entry name" value="F-box-like_dom_sf"/>
</dbReference>
<dbReference type="PANTHER" id="PTHR31672">
    <property type="entry name" value="BNACNNG10540D PROTEIN"/>
    <property type="match status" value="1"/>
</dbReference>
<feature type="region of interest" description="Disordered" evidence="1">
    <location>
        <begin position="404"/>
        <end position="426"/>
    </location>
</feature>
<dbReference type="Pfam" id="PF12937">
    <property type="entry name" value="F-box-like"/>
    <property type="match status" value="1"/>
</dbReference>
<protein>
    <recommendedName>
        <fullName evidence="2">F-box domain-containing protein</fullName>
    </recommendedName>
</protein>
<dbReference type="InterPro" id="IPR050796">
    <property type="entry name" value="SCF_F-box_component"/>
</dbReference>
<dbReference type="Proteomes" id="UP000298652">
    <property type="component" value="Chromosome 9"/>
</dbReference>
<evidence type="ECO:0000313" key="3">
    <source>
        <dbReference type="EMBL" id="TKV93553.1"/>
    </source>
</evidence>
<gene>
    <name evidence="3" type="ORF">SEVIR_9G233100v2</name>
</gene>
<evidence type="ECO:0000313" key="4">
    <source>
        <dbReference type="Proteomes" id="UP000298652"/>
    </source>
</evidence>
<keyword evidence="4" id="KW-1185">Reference proteome</keyword>
<proteinExistence type="predicted"/>
<feature type="domain" description="F-box" evidence="2">
    <location>
        <begin position="6"/>
        <end position="52"/>
    </location>
</feature>
<dbReference type="Gramene" id="TKV93553">
    <property type="protein sequence ID" value="TKV93553"/>
    <property type="gene ID" value="SEVIR_9G233100v2"/>
</dbReference>
<dbReference type="PROSITE" id="PS50181">
    <property type="entry name" value="FBOX"/>
    <property type="match status" value="1"/>
</dbReference>
<dbReference type="PANTHER" id="PTHR31672:SF2">
    <property type="entry name" value="F-BOX DOMAIN-CONTAINING PROTEIN"/>
    <property type="match status" value="1"/>
</dbReference>
<dbReference type="SUPFAM" id="SSF81383">
    <property type="entry name" value="F-box domain"/>
    <property type="match status" value="1"/>
</dbReference>
<dbReference type="InterPro" id="IPR001810">
    <property type="entry name" value="F-box_dom"/>
</dbReference>
<sequence length="426" mass="47286">MEPSVGSHGGDLPDDVLRQIFVRLPVRDVCRFRAACRSWRAVASEPDLLRAHARRRRRASRHLGPLLTIDDNAASGHGGCNTVRIALPGRWSSTIVTRSWDGILCVELAPYLYALVNPLSGACTVVPAPTPRGREPRCFVRGYIAGAYSHPVTGIFHLLHCTSLSQLATGDDAYAPRTICFRLLRVDGTSASAWREIPMSADPDTATLQTIAGHNFCASSATVNGRLHWRDTLRGSSSAVYGRHRLHLWDKLRGQEKPLVFDTVKEEFGSMPLPQTVTTMSGKLCLLLGLVESRARPVEMWVLEDYGAQDQWWLRQRFDAAVGTPLHAIVYPSSYLGNVGLITAEDRVEKIVFWNGWRKQVYDVRRESLSESKLEFRRGTVIHTESPVPHDVVFGAAPTQGVALSSLDSSQSQQRRRKTETPASTQ</sequence>
<reference evidence="3" key="1">
    <citation type="submission" date="2019-03" db="EMBL/GenBank/DDBJ databases">
        <title>WGS assembly of Setaria viridis.</title>
        <authorList>
            <person name="Huang P."/>
            <person name="Jenkins J."/>
            <person name="Grimwood J."/>
            <person name="Barry K."/>
            <person name="Healey A."/>
            <person name="Mamidi S."/>
            <person name="Sreedasyam A."/>
            <person name="Shu S."/>
            <person name="Feldman M."/>
            <person name="Wu J."/>
            <person name="Yu Y."/>
            <person name="Chen C."/>
            <person name="Johnson J."/>
            <person name="Rokhsar D."/>
            <person name="Baxter I."/>
            <person name="Schmutz J."/>
            <person name="Brutnell T."/>
            <person name="Kellogg E."/>
        </authorList>
    </citation>
    <scope>NUCLEOTIDE SEQUENCE [LARGE SCALE GENOMIC DNA]</scope>
</reference>
<dbReference type="SMART" id="SM00256">
    <property type="entry name" value="FBOX"/>
    <property type="match status" value="1"/>
</dbReference>
<evidence type="ECO:0000256" key="1">
    <source>
        <dbReference type="SAM" id="MobiDB-lite"/>
    </source>
</evidence>
<dbReference type="AlphaFoldDB" id="A0A4U6SZD6"/>
<dbReference type="EMBL" id="CM016560">
    <property type="protein sequence ID" value="TKV93553.1"/>
    <property type="molecule type" value="Genomic_DNA"/>
</dbReference>
<dbReference type="OMA" id="PANECED"/>